<keyword evidence="4" id="KW-1185">Reference proteome</keyword>
<dbReference type="VEuPathDB" id="VectorBase:GAUT025723"/>
<dbReference type="Proteomes" id="UP000078200">
    <property type="component" value="Unassembled WGS sequence"/>
</dbReference>
<keyword evidence="1" id="KW-0472">Membrane</keyword>
<keyword evidence="1" id="KW-0812">Transmembrane</keyword>
<keyword evidence="1" id="KW-1133">Transmembrane helix</keyword>
<organism evidence="3 4">
    <name type="scientific">Glossina austeni</name>
    <name type="common">Savannah tsetse fly</name>
    <dbReference type="NCBI Taxonomy" id="7395"/>
    <lineage>
        <taxon>Eukaryota</taxon>
        <taxon>Metazoa</taxon>
        <taxon>Ecdysozoa</taxon>
        <taxon>Arthropoda</taxon>
        <taxon>Hexapoda</taxon>
        <taxon>Insecta</taxon>
        <taxon>Pterygota</taxon>
        <taxon>Neoptera</taxon>
        <taxon>Endopterygota</taxon>
        <taxon>Diptera</taxon>
        <taxon>Brachycera</taxon>
        <taxon>Muscomorpha</taxon>
        <taxon>Hippoboscoidea</taxon>
        <taxon>Glossinidae</taxon>
        <taxon>Glossina</taxon>
    </lineage>
</organism>
<evidence type="ECO:0000256" key="1">
    <source>
        <dbReference type="SAM" id="Phobius"/>
    </source>
</evidence>
<proteinExistence type="predicted"/>
<sequence>MSRGGVYGKHALLALTFCTCLPNYSNCKHQPTASSEFVRTSSPILLQRCFAVSPFTVGKFLLISQNTAVSIVCGRKMRTPLLNRLTKRVHYETDMTGMRRYPSLELLSVALIFGANSSLLFLLLHFDYYSRYHVTYDHTLFKELNVRMPRHLEFLER</sequence>
<reference evidence="3" key="1">
    <citation type="submission" date="2020-05" db="UniProtKB">
        <authorList>
            <consortium name="EnsemblMetazoa"/>
        </authorList>
    </citation>
    <scope>IDENTIFICATION</scope>
    <source>
        <strain evidence="3">TTRI</strain>
    </source>
</reference>
<evidence type="ECO:0000313" key="4">
    <source>
        <dbReference type="Proteomes" id="UP000078200"/>
    </source>
</evidence>
<feature type="chain" id="PRO_5008399028" evidence="2">
    <location>
        <begin position="28"/>
        <end position="157"/>
    </location>
</feature>
<feature type="transmembrane region" description="Helical" evidence="1">
    <location>
        <begin position="104"/>
        <end position="126"/>
    </location>
</feature>
<accession>A0A1A9V4L4</accession>
<dbReference type="AlphaFoldDB" id="A0A1A9V4L4"/>
<dbReference type="EnsemblMetazoa" id="GAUT025723-RA">
    <property type="protein sequence ID" value="GAUT025723-PA"/>
    <property type="gene ID" value="GAUT025723"/>
</dbReference>
<feature type="signal peptide" evidence="2">
    <location>
        <begin position="1"/>
        <end position="27"/>
    </location>
</feature>
<protein>
    <submittedName>
        <fullName evidence="3">Uncharacterized protein</fullName>
    </submittedName>
</protein>
<evidence type="ECO:0000256" key="2">
    <source>
        <dbReference type="SAM" id="SignalP"/>
    </source>
</evidence>
<evidence type="ECO:0000313" key="3">
    <source>
        <dbReference type="EnsemblMetazoa" id="GAUT025723-PA"/>
    </source>
</evidence>
<name>A0A1A9V4L4_GLOAU</name>
<keyword evidence="2" id="KW-0732">Signal</keyword>